<evidence type="ECO:0000256" key="2">
    <source>
        <dbReference type="ARBA" id="ARBA00022448"/>
    </source>
</evidence>
<accession>A0A426UT40</accession>
<evidence type="ECO:0000313" key="8">
    <source>
        <dbReference type="EMBL" id="RRR96797.1"/>
    </source>
</evidence>
<feature type="transmembrane region" description="Helical" evidence="7">
    <location>
        <begin position="219"/>
        <end position="241"/>
    </location>
</feature>
<evidence type="ECO:0000256" key="6">
    <source>
        <dbReference type="ARBA" id="ARBA00023136"/>
    </source>
</evidence>
<keyword evidence="2" id="KW-0813">Transport</keyword>
<dbReference type="PANTHER" id="PTHR23513:SF6">
    <property type="entry name" value="MAJOR FACILITATOR SUPERFAMILY ASSOCIATED DOMAIN-CONTAINING PROTEIN"/>
    <property type="match status" value="1"/>
</dbReference>
<feature type="transmembrane region" description="Helical" evidence="7">
    <location>
        <begin position="83"/>
        <end position="108"/>
    </location>
</feature>
<comment type="caution">
    <text evidence="8">The sequence shown here is derived from an EMBL/GenBank/DDBJ whole genome shotgun (WGS) entry which is preliminary data.</text>
</comment>
<dbReference type="Pfam" id="PF05977">
    <property type="entry name" value="MFS_3"/>
    <property type="match status" value="1"/>
</dbReference>
<dbReference type="GO" id="GO:0005886">
    <property type="term" value="C:plasma membrane"/>
    <property type="evidence" value="ECO:0007669"/>
    <property type="project" value="UniProtKB-SubCell"/>
</dbReference>
<dbReference type="InterPro" id="IPR010290">
    <property type="entry name" value="TM_effector"/>
</dbReference>
<feature type="transmembrane region" description="Helical" evidence="7">
    <location>
        <begin position="303"/>
        <end position="324"/>
    </location>
</feature>
<feature type="transmembrane region" description="Helical" evidence="7">
    <location>
        <begin position="370"/>
        <end position="387"/>
    </location>
</feature>
<dbReference type="OrthoDB" id="145388at2"/>
<name>A0A426UT40_9ACTN</name>
<feature type="transmembrane region" description="Helical" evidence="7">
    <location>
        <begin position="40"/>
        <end position="62"/>
    </location>
</feature>
<gene>
    <name evidence="8" type="ORF">EIW28_20325</name>
</gene>
<dbReference type="SUPFAM" id="SSF103473">
    <property type="entry name" value="MFS general substrate transporter"/>
    <property type="match status" value="1"/>
</dbReference>
<evidence type="ECO:0000313" key="9">
    <source>
        <dbReference type="Proteomes" id="UP000277256"/>
    </source>
</evidence>
<dbReference type="AlphaFoldDB" id="A0A426UT40"/>
<evidence type="ECO:0000256" key="5">
    <source>
        <dbReference type="ARBA" id="ARBA00022989"/>
    </source>
</evidence>
<feature type="transmembrane region" description="Helical" evidence="7">
    <location>
        <begin position="247"/>
        <end position="268"/>
    </location>
</feature>
<feature type="transmembrane region" description="Helical" evidence="7">
    <location>
        <begin position="167"/>
        <end position="190"/>
    </location>
</feature>
<keyword evidence="5 7" id="KW-1133">Transmembrane helix</keyword>
<feature type="transmembrane region" description="Helical" evidence="7">
    <location>
        <begin position="280"/>
        <end position="297"/>
    </location>
</feature>
<dbReference type="CDD" id="cd06173">
    <property type="entry name" value="MFS_MefA_like"/>
    <property type="match status" value="1"/>
</dbReference>
<keyword evidence="6 7" id="KW-0472">Membrane</keyword>
<keyword evidence="9" id="KW-1185">Reference proteome</keyword>
<dbReference type="PANTHER" id="PTHR23513">
    <property type="entry name" value="INTEGRAL MEMBRANE EFFLUX PROTEIN-RELATED"/>
    <property type="match status" value="1"/>
</dbReference>
<keyword evidence="4 7" id="KW-0812">Transmembrane</keyword>
<evidence type="ECO:0000256" key="1">
    <source>
        <dbReference type="ARBA" id="ARBA00004651"/>
    </source>
</evidence>
<dbReference type="Proteomes" id="UP000277256">
    <property type="component" value="Unassembled WGS sequence"/>
</dbReference>
<evidence type="ECO:0000256" key="4">
    <source>
        <dbReference type="ARBA" id="ARBA00022692"/>
    </source>
</evidence>
<evidence type="ECO:0000256" key="3">
    <source>
        <dbReference type="ARBA" id="ARBA00022475"/>
    </source>
</evidence>
<dbReference type="Gene3D" id="1.20.1250.20">
    <property type="entry name" value="MFS general substrate transporter like domains"/>
    <property type="match status" value="1"/>
</dbReference>
<sequence>MRLDGSFWRFWAAMVLANIGDGIRVAAFPLLAASMSQDPFTVATVGAAAALPWLLTGVWAGVLADRHQARRLLLVTDLMRIGVLAALVVALLTGHAPIAIVVAAAFALGVGETVRDTVAQTVVPKLVPAALIERANSRMVSGEVVGNEFAGPLIGGALFGLGAVLPFAFNSGALAIGVLLLMTIPAALLARPAAAGKPRPVKASEGLVWLWRHRTLRRIVATSALVAFADAAWFATFVLFAGQRLGLGASGFGVLLAVGAFGGLAGAWTADRLVGDGRHVRVLIATAAAISFTPMLLVAAPDLWSAVAVILVTSAAFGVFNVAVTSLRHRLVPSDLLGRTIAAARTAVLGAEALGALAGGLIATVSGLDAPFLLSAVFGVAGIALWLRRGGPFGKDVLAEPA</sequence>
<protein>
    <submittedName>
        <fullName evidence="8">MFS transporter</fullName>
    </submittedName>
</protein>
<reference evidence="8 9" key="1">
    <citation type="submission" date="2018-12" db="EMBL/GenBank/DDBJ databases">
        <title>Glycomyces sp. YIM 121974 draft genome.</title>
        <authorList>
            <person name="Li Q."/>
        </authorList>
    </citation>
    <scope>NUCLEOTIDE SEQUENCE [LARGE SCALE GENOMIC DNA]</scope>
    <source>
        <strain evidence="8 9">YIM 121974</strain>
    </source>
</reference>
<dbReference type="EMBL" id="RSEB01000006">
    <property type="protein sequence ID" value="RRR96797.1"/>
    <property type="molecule type" value="Genomic_DNA"/>
</dbReference>
<proteinExistence type="predicted"/>
<evidence type="ECO:0000256" key="7">
    <source>
        <dbReference type="SAM" id="Phobius"/>
    </source>
</evidence>
<feature type="transmembrane region" description="Helical" evidence="7">
    <location>
        <begin position="7"/>
        <end position="28"/>
    </location>
</feature>
<keyword evidence="3" id="KW-1003">Cell membrane</keyword>
<organism evidence="8 9">
    <name type="scientific">Glycomyces terrestris</name>
    <dbReference type="NCBI Taxonomy" id="2493553"/>
    <lineage>
        <taxon>Bacteria</taxon>
        <taxon>Bacillati</taxon>
        <taxon>Actinomycetota</taxon>
        <taxon>Actinomycetes</taxon>
        <taxon>Glycomycetales</taxon>
        <taxon>Glycomycetaceae</taxon>
        <taxon>Glycomyces</taxon>
    </lineage>
</organism>
<comment type="subcellular location">
    <subcellularLocation>
        <location evidence="1">Cell membrane</location>
        <topology evidence="1">Multi-pass membrane protein</topology>
    </subcellularLocation>
</comment>
<dbReference type="RefSeq" id="WP_125249551.1">
    <property type="nucleotide sequence ID" value="NZ_RSEB01000006.1"/>
</dbReference>
<feature type="transmembrane region" description="Helical" evidence="7">
    <location>
        <begin position="336"/>
        <end position="364"/>
    </location>
</feature>
<dbReference type="InterPro" id="IPR036259">
    <property type="entry name" value="MFS_trans_sf"/>
</dbReference>